<dbReference type="InterPro" id="IPR001597">
    <property type="entry name" value="ArAA_b-elim_lyase/Thr_aldolase"/>
</dbReference>
<sequence>MFFASDNWAGASEKVAEALAAAGAGPAPAYGNDEVTAAATARFSEIFERDVAVYFVATGTAANALALASATSAGGIVFCHSEAHIAVDECCAPEFFSGGGKLLSIAGPAGRMTPEGFAEALAKVPDGDVHHGRVAAVSLSQASEAGTVYDTADVVRIADLAHGRGMTVHMDGARFANALVATGQTPAEMTWKAGVDVLSFGATKNGCWCAEAVVFFDPERGRDFPYFRKRAGHLFSKSRFIAAQFLAYFDDDHWLANARHANAMAARLAEGIVAAPAARLAWRPQSNEVFAILTDGALRCLSDAGIDVHQWPSHAAPGPDGPSAGEKLVRLVTSFRTTEDEVSRFVSEVSLISA</sequence>
<comment type="subunit">
    <text evidence="3">Homotetramer.</text>
</comment>
<dbReference type="GO" id="GO:0006567">
    <property type="term" value="P:L-threonine catabolic process"/>
    <property type="evidence" value="ECO:0007669"/>
    <property type="project" value="UniProtKB-UniRule"/>
</dbReference>
<name>A0A327JJH6_9HYPH</name>
<dbReference type="SUPFAM" id="SSF53383">
    <property type="entry name" value="PLP-dependent transferases"/>
    <property type="match status" value="1"/>
</dbReference>
<comment type="function">
    <text evidence="5">Catalyzes the cleavage of L-allo-threonine and L-threonine to glycine and acetaldehyde.</text>
</comment>
<dbReference type="PIRSF" id="PIRSF038940">
    <property type="entry name" value="Low_specificity_LTA"/>
    <property type="match status" value="1"/>
</dbReference>
<dbReference type="InterPro" id="IPR026273">
    <property type="entry name" value="Low_specificity_L-TA_bact"/>
</dbReference>
<dbReference type="PANTHER" id="PTHR48097:SF5">
    <property type="entry name" value="LOW SPECIFICITY L-THREONINE ALDOLASE"/>
    <property type="match status" value="1"/>
</dbReference>
<keyword evidence="5" id="KW-0456">Lyase</keyword>
<dbReference type="InterPro" id="IPR015421">
    <property type="entry name" value="PyrdxlP-dep_Trfase_major"/>
</dbReference>
<comment type="similarity">
    <text evidence="2 5">Belongs to the threonine aldolase family.</text>
</comment>
<comment type="catalytic activity">
    <reaction evidence="5">
        <text>L-allo-threonine = acetaldehyde + glycine</text>
        <dbReference type="Rhea" id="RHEA:26209"/>
        <dbReference type="ChEBI" id="CHEBI:15343"/>
        <dbReference type="ChEBI" id="CHEBI:57305"/>
        <dbReference type="ChEBI" id="CHEBI:58585"/>
        <dbReference type="EC" id="4.1.2.48"/>
    </reaction>
</comment>
<dbReference type="GO" id="GO:0008732">
    <property type="term" value="F:L-allo-threonine aldolase activity"/>
    <property type="evidence" value="ECO:0007669"/>
    <property type="project" value="RHEA"/>
</dbReference>
<evidence type="ECO:0000256" key="1">
    <source>
        <dbReference type="ARBA" id="ARBA00001933"/>
    </source>
</evidence>
<protein>
    <recommendedName>
        <fullName evidence="5">L-threonine aldolase</fullName>
        <ecNumber evidence="5">4.1.2.48</ecNumber>
    </recommendedName>
</protein>
<evidence type="ECO:0000259" key="6">
    <source>
        <dbReference type="Pfam" id="PF01212"/>
    </source>
</evidence>
<comment type="catalytic activity">
    <reaction evidence="5">
        <text>L-threonine = acetaldehyde + glycine</text>
        <dbReference type="Rhea" id="RHEA:19625"/>
        <dbReference type="ChEBI" id="CHEBI:15343"/>
        <dbReference type="ChEBI" id="CHEBI:57305"/>
        <dbReference type="ChEBI" id="CHEBI:57926"/>
        <dbReference type="EC" id="4.1.2.48"/>
    </reaction>
</comment>
<dbReference type="EC" id="4.1.2.48" evidence="5"/>
<evidence type="ECO:0000256" key="5">
    <source>
        <dbReference type="PIRNR" id="PIRNR038940"/>
    </source>
</evidence>
<gene>
    <name evidence="7" type="ORF">CH339_15915</name>
</gene>
<reference evidence="7 8" key="1">
    <citation type="submission" date="2017-07" db="EMBL/GenBank/DDBJ databases">
        <title>Draft Genome Sequences of Select Purple Nonsulfur Bacteria.</title>
        <authorList>
            <person name="Lasarre B."/>
            <person name="Mckinlay J.B."/>
        </authorList>
    </citation>
    <scope>NUCLEOTIDE SEQUENCE [LARGE SCALE GENOMIC DNA]</scope>
    <source>
        <strain evidence="7 8">DSM 11290</strain>
    </source>
</reference>
<dbReference type="AlphaFoldDB" id="A0A327JJH6"/>
<dbReference type="Pfam" id="PF01212">
    <property type="entry name" value="Beta_elim_lyase"/>
    <property type="match status" value="1"/>
</dbReference>
<dbReference type="Proteomes" id="UP000249299">
    <property type="component" value="Unassembled WGS sequence"/>
</dbReference>
<evidence type="ECO:0000256" key="2">
    <source>
        <dbReference type="ARBA" id="ARBA00006966"/>
    </source>
</evidence>
<dbReference type="PANTHER" id="PTHR48097">
    <property type="entry name" value="L-THREONINE ALDOLASE-RELATED"/>
    <property type="match status" value="1"/>
</dbReference>
<dbReference type="Gene3D" id="3.90.1150.10">
    <property type="entry name" value="Aspartate Aminotransferase, domain 1"/>
    <property type="match status" value="1"/>
</dbReference>
<dbReference type="InterPro" id="IPR015422">
    <property type="entry name" value="PyrdxlP-dep_Trfase_small"/>
</dbReference>
<accession>A0A327JJH6</accession>
<dbReference type="EMBL" id="NPEV01000037">
    <property type="protein sequence ID" value="RAI26035.1"/>
    <property type="molecule type" value="Genomic_DNA"/>
</dbReference>
<comment type="caution">
    <text evidence="7">The sequence shown here is derived from an EMBL/GenBank/DDBJ whole genome shotgun (WGS) entry which is preliminary data.</text>
</comment>
<feature type="domain" description="Aromatic amino acid beta-eliminating lyase/threonine aldolase" evidence="6">
    <location>
        <begin position="3"/>
        <end position="292"/>
    </location>
</feature>
<dbReference type="OrthoDB" id="9774495at2"/>
<dbReference type="RefSeq" id="WP_111435372.1">
    <property type="nucleotide sequence ID" value="NZ_JACIGG010000007.1"/>
</dbReference>
<evidence type="ECO:0000256" key="4">
    <source>
        <dbReference type="ARBA" id="ARBA00022898"/>
    </source>
</evidence>
<dbReference type="Gene3D" id="3.40.640.10">
    <property type="entry name" value="Type I PLP-dependent aspartate aminotransferase-like (Major domain)"/>
    <property type="match status" value="1"/>
</dbReference>
<organism evidence="7 8">
    <name type="scientific">Rhodobium orientis</name>
    <dbReference type="NCBI Taxonomy" id="34017"/>
    <lineage>
        <taxon>Bacteria</taxon>
        <taxon>Pseudomonadati</taxon>
        <taxon>Pseudomonadota</taxon>
        <taxon>Alphaproteobacteria</taxon>
        <taxon>Hyphomicrobiales</taxon>
        <taxon>Rhodobiaceae</taxon>
        <taxon>Rhodobium</taxon>
    </lineage>
</organism>
<proteinExistence type="inferred from homology"/>
<dbReference type="InterPro" id="IPR015424">
    <property type="entry name" value="PyrdxlP-dep_Trfase"/>
</dbReference>
<evidence type="ECO:0000256" key="3">
    <source>
        <dbReference type="ARBA" id="ARBA00011881"/>
    </source>
</evidence>
<evidence type="ECO:0000313" key="8">
    <source>
        <dbReference type="Proteomes" id="UP000249299"/>
    </source>
</evidence>
<keyword evidence="8" id="KW-1185">Reference proteome</keyword>
<keyword evidence="4 5" id="KW-0663">Pyridoxal phosphate</keyword>
<evidence type="ECO:0000313" key="7">
    <source>
        <dbReference type="EMBL" id="RAI26035.1"/>
    </source>
</evidence>
<comment type="cofactor">
    <cofactor evidence="1 5">
        <name>pyridoxal 5'-phosphate</name>
        <dbReference type="ChEBI" id="CHEBI:597326"/>
    </cofactor>
</comment>